<dbReference type="AlphaFoldDB" id="A0A2C5YZN0"/>
<name>A0A2C5YZN0_9HYPO</name>
<accession>A0A2C5YZN0</accession>
<evidence type="ECO:0000313" key="3">
    <source>
        <dbReference type="Proteomes" id="UP000224854"/>
    </source>
</evidence>
<evidence type="ECO:0000259" key="1">
    <source>
        <dbReference type="Pfam" id="PF00724"/>
    </source>
</evidence>
<dbReference type="GO" id="GO:0010181">
    <property type="term" value="F:FMN binding"/>
    <property type="evidence" value="ECO:0007669"/>
    <property type="project" value="InterPro"/>
</dbReference>
<reference evidence="2 3" key="1">
    <citation type="submission" date="2017-06" db="EMBL/GenBank/DDBJ databases">
        <title>Ant-infecting Ophiocordyceps genomes reveal a high diversity of potential behavioral manipulation genes and a possible major role for enterotoxins.</title>
        <authorList>
            <person name="De Bekker C."/>
            <person name="Evans H.C."/>
            <person name="Brachmann A."/>
            <person name="Hughes D.P."/>
        </authorList>
    </citation>
    <scope>NUCLEOTIDE SEQUENCE [LARGE SCALE GENOMIC DNA]</scope>
    <source>
        <strain evidence="2 3">1348a</strain>
    </source>
</reference>
<dbReference type="GO" id="GO:0003959">
    <property type="term" value="F:NADPH dehydrogenase activity"/>
    <property type="evidence" value="ECO:0007669"/>
    <property type="project" value="InterPro"/>
</dbReference>
<dbReference type="GO" id="GO:0050661">
    <property type="term" value="F:NADP binding"/>
    <property type="evidence" value="ECO:0007669"/>
    <property type="project" value="InterPro"/>
</dbReference>
<organism evidence="2 3">
    <name type="scientific">Ophiocordyceps australis</name>
    <dbReference type="NCBI Taxonomy" id="1399860"/>
    <lineage>
        <taxon>Eukaryota</taxon>
        <taxon>Fungi</taxon>
        <taxon>Dikarya</taxon>
        <taxon>Ascomycota</taxon>
        <taxon>Pezizomycotina</taxon>
        <taxon>Sordariomycetes</taxon>
        <taxon>Hypocreomycetidae</taxon>
        <taxon>Hypocreales</taxon>
        <taxon>Ophiocordycipitaceae</taxon>
        <taxon>Ophiocordyceps</taxon>
    </lineage>
</organism>
<gene>
    <name evidence="2" type="ORF">CDD82_5038</name>
</gene>
<dbReference type="PANTHER" id="PTHR43303">
    <property type="entry name" value="NADPH DEHYDROGENASE C23G7.10C-RELATED"/>
    <property type="match status" value="1"/>
</dbReference>
<dbReference type="Gene3D" id="3.20.20.70">
    <property type="entry name" value="Aldolase class I"/>
    <property type="match status" value="1"/>
</dbReference>
<dbReference type="SUPFAM" id="SSF51395">
    <property type="entry name" value="FMN-linked oxidoreductases"/>
    <property type="match status" value="1"/>
</dbReference>
<dbReference type="CDD" id="cd02932">
    <property type="entry name" value="OYE_YqiM_FMN"/>
    <property type="match status" value="1"/>
</dbReference>
<sequence length="417" mass="45283">MARFDLRNKGQAGVPFYTPAQEPAAGTATNGEAAPTLFQPLTMRSVELANRIVVSPMCQYSADNGHLTDYHVVHLGQFALRGAGLVIVEASAVEPRGRISPQDVGLWSDSQAVALRRVVDFVHSQGGKIGIQLAHAGRKASTLAPWVGESASKTLAGEEQGGWPDDVVGPSAVAFDQDHAMPRALTLDEVQQLVDMFAQAARRAVKAGVDVIEIHGAHGYLISSFLSPLSNKRTDDYGGSLENRWRFLRQVAQAVRATIPDTMPLWVRISATEWMEWAGEPSWHLDSTVALAKHMASWGVDVIDVSSGGNNSKQRIPRNDPGYQTRLAQSVRRALRHEGLDMAVGAVGLITQSTVARDIVEQGPEQSGDLVLVGRQFLRDGGWVLTVAQELGVAVKWPVQYHRASERHSLGSRDEDE</sequence>
<feature type="domain" description="NADH:flavin oxidoreductase/NADH oxidase N-terminal" evidence="1">
    <location>
        <begin position="37"/>
        <end position="391"/>
    </location>
</feature>
<dbReference type="Pfam" id="PF00724">
    <property type="entry name" value="Oxidored_FMN"/>
    <property type="match status" value="1"/>
</dbReference>
<protein>
    <recommendedName>
        <fullName evidence="1">NADH:flavin oxidoreductase/NADH oxidase N-terminal domain-containing protein</fullName>
    </recommendedName>
</protein>
<dbReference type="Proteomes" id="UP000224854">
    <property type="component" value="Unassembled WGS sequence"/>
</dbReference>
<dbReference type="PANTHER" id="PTHR43303:SF2">
    <property type="entry name" value="INDOLEAMINE 2,3-DIOXYGENASE PYRROLE 2,3-DIOXYGENASE (AFU_ORTHOLOGUE AFUA_5G01450"/>
    <property type="match status" value="1"/>
</dbReference>
<dbReference type="OrthoDB" id="72788at2759"/>
<evidence type="ECO:0000313" key="2">
    <source>
        <dbReference type="EMBL" id="PHH74227.1"/>
    </source>
</evidence>
<dbReference type="InterPro" id="IPR001155">
    <property type="entry name" value="OxRdtase_FMN_N"/>
</dbReference>
<keyword evidence="3" id="KW-1185">Reference proteome</keyword>
<dbReference type="InterPro" id="IPR013785">
    <property type="entry name" value="Aldolase_TIM"/>
</dbReference>
<comment type="caution">
    <text evidence="2">The sequence shown here is derived from an EMBL/GenBank/DDBJ whole genome shotgun (WGS) entry which is preliminary data.</text>
</comment>
<dbReference type="InterPro" id="IPR044152">
    <property type="entry name" value="YqjM-like"/>
</dbReference>
<proteinExistence type="predicted"/>
<dbReference type="EMBL" id="NJEU01000445">
    <property type="protein sequence ID" value="PHH74227.1"/>
    <property type="molecule type" value="Genomic_DNA"/>
</dbReference>